<dbReference type="PIRSF" id="PIRSF003113">
    <property type="entry name" value="BolA"/>
    <property type="match status" value="1"/>
</dbReference>
<proteinExistence type="inferred from homology"/>
<accession>A0A4D6Y9L6</accession>
<dbReference type="SUPFAM" id="SSF82657">
    <property type="entry name" value="BolA-like"/>
    <property type="match status" value="1"/>
</dbReference>
<dbReference type="RefSeq" id="WP_158351884.1">
    <property type="nucleotide sequence ID" value="NZ_CP032998.1"/>
</dbReference>
<dbReference type="EMBL" id="CP032998">
    <property type="protein sequence ID" value="QCI26407.1"/>
    <property type="molecule type" value="Genomic_DNA"/>
</dbReference>
<evidence type="ECO:0000256" key="1">
    <source>
        <dbReference type="ARBA" id="ARBA00005578"/>
    </source>
</evidence>
<dbReference type="AlphaFoldDB" id="A0A4D6Y9L6"/>
<dbReference type="Pfam" id="PF01722">
    <property type="entry name" value="BolA"/>
    <property type="match status" value="1"/>
</dbReference>
<reference evidence="3 4" key="1">
    <citation type="submission" date="2018-10" db="EMBL/GenBank/DDBJ databases">
        <title>Comparative functional genomics of the obligate endosymbiont Buchnera aphidicola.</title>
        <authorList>
            <person name="Chong R.A."/>
        </authorList>
    </citation>
    <scope>NUCLEOTIDE SEQUENCE [LARGE SCALE GENOMIC DNA]</scope>
    <source>
        <strain evidence="3 4">Ssp</strain>
    </source>
</reference>
<organism evidence="3 4">
    <name type="scientific">Buchnera aphidicola</name>
    <name type="common">Stegophylla sp.</name>
    <dbReference type="NCBI Taxonomy" id="2315800"/>
    <lineage>
        <taxon>Bacteria</taxon>
        <taxon>Pseudomonadati</taxon>
        <taxon>Pseudomonadota</taxon>
        <taxon>Gammaproteobacteria</taxon>
        <taxon>Enterobacterales</taxon>
        <taxon>Erwiniaceae</taxon>
        <taxon>Buchnera</taxon>
    </lineage>
</organism>
<dbReference type="PANTHER" id="PTHR46229:SF4">
    <property type="entry name" value="ACID STRESS PROTEIN IBAG"/>
    <property type="match status" value="1"/>
</dbReference>
<evidence type="ECO:0000313" key="3">
    <source>
        <dbReference type="EMBL" id="QCI26407.1"/>
    </source>
</evidence>
<dbReference type="InterPro" id="IPR002634">
    <property type="entry name" value="BolA"/>
</dbReference>
<gene>
    <name evidence="3" type="ORF">D9V79_01190</name>
</gene>
<evidence type="ECO:0000256" key="2">
    <source>
        <dbReference type="RuleBase" id="RU003860"/>
    </source>
</evidence>
<keyword evidence="4" id="KW-1185">Reference proteome</keyword>
<dbReference type="InterPro" id="IPR050961">
    <property type="entry name" value="BolA/IbaG_stress_morph_reg"/>
</dbReference>
<sequence>MKNKDIQSYLMKTIPLDKLYVTGDNNHIKIVAIGKIFEGINNVQKQQIIYKPLTKYIIEKKIHAISIHTFTLKEWKKKNTTKQ</sequence>
<dbReference type="Proteomes" id="UP000298636">
    <property type="component" value="Chromosome"/>
</dbReference>
<dbReference type="InterPro" id="IPR036065">
    <property type="entry name" value="BolA-like_sf"/>
</dbReference>
<name>A0A4D6Y9L6_9GAMM</name>
<dbReference type="PANTHER" id="PTHR46229">
    <property type="entry name" value="BOLA TRANSCRIPTION REGULATOR"/>
    <property type="match status" value="1"/>
</dbReference>
<protein>
    <submittedName>
        <fullName evidence="3">BolA/IbaG family iron-sulfur metabolism protein</fullName>
    </submittedName>
</protein>
<dbReference type="Gene3D" id="3.30.300.90">
    <property type="entry name" value="BolA-like"/>
    <property type="match status" value="1"/>
</dbReference>
<dbReference type="OrthoDB" id="9812890at2"/>
<comment type="similarity">
    <text evidence="1 2">Belongs to the BolA/IbaG family.</text>
</comment>
<evidence type="ECO:0000313" key="4">
    <source>
        <dbReference type="Proteomes" id="UP000298636"/>
    </source>
</evidence>